<dbReference type="GO" id="GO:0009055">
    <property type="term" value="F:electron transfer activity"/>
    <property type="evidence" value="ECO:0007669"/>
    <property type="project" value="InterPro"/>
</dbReference>
<dbReference type="AlphaFoldDB" id="A0A1Y5F7I0"/>
<dbReference type="Pfam" id="PF13442">
    <property type="entry name" value="Cytochrome_CBB3"/>
    <property type="match status" value="1"/>
</dbReference>
<feature type="domain" description="Cytochrome c" evidence="4">
    <location>
        <begin position="89"/>
        <end position="228"/>
    </location>
</feature>
<proteinExistence type="predicted"/>
<dbReference type="EMBL" id="MAAO01000015">
    <property type="protein sequence ID" value="OUR93507.1"/>
    <property type="molecule type" value="Genomic_DNA"/>
</dbReference>
<protein>
    <recommendedName>
        <fullName evidence="4">Cytochrome c domain-containing protein</fullName>
    </recommendedName>
</protein>
<keyword evidence="1 3" id="KW-0479">Metal-binding</keyword>
<dbReference type="GO" id="GO:0020037">
    <property type="term" value="F:heme binding"/>
    <property type="evidence" value="ECO:0007669"/>
    <property type="project" value="InterPro"/>
</dbReference>
<evidence type="ECO:0000313" key="6">
    <source>
        <dbReference type="Proteomes" id="UP000196531"/>
    </source>
</evidence>
<evidence type="ECO:0000313" key="5">
    <source>
        <dbReference type="EMBL" id="OUR93507.1"/>
    </source>
</evidence>
<keyword evidence="2 3" id="KW-0408">Iron</keyword>
<dbReference type="InterPro" id="IPR009056">
    <property type="entry name" value="Cyt_c-like_dom"/>
</dbReference>
<name>A0A1Y5F7I0_9BACT</name>
<organism evidence="5 6">
    <name type="scientific">Halobacteriovorax marinus</name>
    <dbReference type="NCBI Taxonomy" id="97084"/>
    <lineage>
        <taxon>Bacteria</taxon>
        <taxon>Pseudomonadati</taxon>
        <taxon>Bdellovibrionota</taxon>
        <taxon>Bacteriovoracia</taxon>
        <taxon>Bacteriovoracales</taxon>
        <taxon>Halobacteriovoraceae</taxon>
        <taxon>Halobacteriovorax</taxon>
    </lineage>
</organism>
<comment type="caution">
    <text evidence="5">The sequence shown here is derived from an EMBL/GenBank/DDBJ whole genome shotgun (WGS) entry which is preliminary data.</text>
</comment>
<reference evidence="6" key="1">
    <citation type="journal article" date="2017" name="Proc. Natl. Acad. Sci. U.S.A.">
        <title>Simulation of Deepwater Horizon oil plume reveals substrate specialization within a complex community of hydrocarbon-degraders.</title>
        <authorList>
            <person name="Hu P."/>
            <person name="Dubinsky E.A."/>
            <person name="Probst A.J."/>
            <person name="Wang J."/>
            <person name="Sieber C.M.K."/>
            <person name="Tom L.M."/>
            <person name="Gardinali P."/>
            <person name="Banfield J.F."/>
            <person name="Atlas R.M."/>
            <person name="Andersen G.L."/>
        </authorList>
    </citation>
    <scope>NUCLEOTIDE SEQUENCE [LARGE SCALE GENOMIC DNA]</scope>
</reference>
<gene>
    <name evidence="5" type="ORF">A9Q84_18720</name>
</gene>
<dbReference type="GO" id="GO:0046872">
    <property type="term" value="F:metal ion binding"/>
    <property type="evidence" value="ECO:0007669"/>
    <property type="project" value="UniProtKB-KW"/>
</dbReference>
<dbReference type="Proteomes" id="UP000196531">
    <property type="component" value="Unassembled WGS sequence"/>
</dbReference>
<evidence type="ECO:0000256" key="3">
    <source>
        <dbReference type="PROSITE-ProRule" id="PRU00433"/>
    </source>
</evidence>
<accession>A0A1Y5F7I0</accession>
<sequence length="228" mass="26151">MNIINVFNILYSLLSFLGGSTLSEAVLFESLESKTEIGKEVYNVIQLKVGSTKDVWTMKQSHHGVHSKVWDQIKIIVHKEEKPYKASYHQLSNGKEIDYKVSCFRCHSGGPRLVRPNYDSKMAKLSLEKQLTILKWNLLIKSYGEVQIKGNNSIKRKIELITDIKSFKKELAVNSCSKCHYQGGPRAVLTKANTETMKFLVKNKAMPPWPYELTKKDKKDLNKFIHGF</sequence>
<evidence type="ECO:0000256" key="1">
    <source>
        <dbReference type="ARBA" id="ARBA00022723"/>
    </source>
</evidence>
<evidence type="ECO:0000259" key="4">
    <source>
        <dbReference type="PROSITE" id="PS51007"/>
    </source>
</evidence>
<keyword evidence="3" id="KW-0349">Heme</keyword>
<dbReference type="Gene3D" id="1.10.1130.10">
    <property type="entry name" value="Flavocytochrome C3, Chain A"/>
    <property type="match status" value="1"/>
</dbReference>
<evidence type="ECO:0000256" key="2">
    <source>
        <dbReference type="ARBA" id="ARBA00023004"/>
    </source>
</evidence>
<dbReference type="PROSITE" id="PS51007">
    <property type="entry name" value="CYTC"/>
    <property type="match status" value="1"/>
</dbReference>